<keyword evidence="1" id="KW-0472">Membrane</keyword>
<keyword evidence="2" id="KW-0614">Plasmid</keyword>
<keyword evidence="1" id="KW-1133">Transmembrane helix</keyword>
<feature type="transmembrane region" description="Helical" evidence="1">
    <location>
        <begin position="98"/>
        <end position="118"/>
    </location>
</feature>
<evidence type="ECO:0000313" key="2">
    <source>
        <dbReference type="EMBL" id="UPU46983.1"/>
    </source>
</evidence>
<dbReference type="RefSeq" id="WP_156525098.1">
    <property type="nucleotide sequence ID" value="NZ_CP096568.1"/>
</dbReference>
<reference evidence="3" key="1">
    <citation type="journal article" date="2022" name="Environ. Microbiol.">
        <title>Functional analysis, diversity, and distribution of carbendazim hydrolases MheI and CbmA, responsible for the initial step in carbendazim degradation.</title>
        <authorList>
            <person name="Zhang M."/>
            <person name="Bai X."/>
            <person name="Li Q."/>
            <person name="Zhang L."/>
            <person name="Zhu Q."/>
            <person name="Gao S."/>
            <person name="Ke Z."/>
            <person name="Jiang M."/>
            <person name="Hu J."/>
            <person name="Qiu J."/>
            <person name="Hong Q."/>
        </authorList>
    </citation>
    <scope>NUCLEOTIDE SEQUENCE [LARGE SCALE GENOMIC DNA]</scope>
    <source>
        <strain evidence="3">djl-6</strain>
    </source>
</reference>
<feature type="transmembrane region" description="Helical" evidence="1">
    <location>
        <begin position="59"/>
        <end position="86"/>
    </location>
</feature>
<proteinExistence type="predicted"/>
<dbReference type="Proteomes" id="UP000831484">
    <property type="component" value="Plasmid pdjl-6-5"/>
</dbReference>
<dbReference type="AlphaFoldDB" id="A0AB38RNT5"/>
<evidence type="ECO:0000256" key="1">
    <source>
        <dbReference type="SAM" id="Phobius"/>
    </source>
</evidence>
<evidence type="ECO:0000313" key="3">
    <source>
        <dbReference type="Proteomes" id="UP000831484"/>
    </source>
</evidence>
<protein>
    <recommendedName>
        <fullName evidence="4">Integral membrane protein</fullName>
    </recommendedName>
</protein>
<evidence type="ECO:0008006" key="4">
    <source>
        <dbReference type="Google" id="ProtNLM"/>
    </source>
</evidence>
<dbReference type="EMBL" id="CP096568">
    <property type="protein sequence ID" value="UPU46983.1"/>
    <property type="molecule type" value="Genomic_DNA"/>
</dbReference>
<accession>A0AB38RNT5</accession>
<feature type="transmembrane region" description="Helical" evidence="1">
    <location>
        <begin position="25"/>
        <end position="47"/>
    </location>
</feature>
<keyword evidence="1" id="KW-0812">Transmembrane</keyword>
<organism evidence="2 3">
    <name type="scientific">Rhodococcus qingshengii JCM 15477</name>
    <dbReference type="NCBI Taxonomy" id="1303681"/>
    <lineage>
        <taxon>Bacteria</taxon>
        <taxon>Bacillati</taxon>
        <taxon>Actinomycetota</taxon>
        <taxon>Actinomycetes</taxon>
        <taxon>Mycobacteriales</taxon>
        <taxon>Nocardiaceae</taxon>
        <taxon>Rhodococcus</taxon>
        <taxon>Rhodococcus erythropolis group</taxon>
    </lineage>
</organism>
<geneLocation type="plasmid" evidence="2 3">
    <name>pdjl-6-5</name>
</geneLocation>
<name>A0AB38RNT5_RHOSG</name>
<gene>
    <name evidence="2" type="ORF">M0639_34755</name>
</gene>
<keyword evidence="3" id="KW-1185">Reference proteome</keyword>
<sequence>MVFATVSAQSIVEEMDAASRGPQEAFGYIALASVFAFVVVVLGVRAVAQEIHRRGGYGVSVGSVVAPAVVSGGALVGALVFGFRAFDRVDTGLSILDAALSLLFVVCLIVALGLGIFVSTKAVKALA</sequence>